<keyword evidence="6" id="KW-0464">Manganese</keyword>
<protein>
    <recommendedName>
        <fullName evidence="8">Serine/threonine-protein phosphatase</fullName>
        <ecNumber evidence="8">3.1.3.16</ecNumber>
    </recommendedName>
</protein>
<dbReference type="GO" id="GO:0004722">
    <property type="term" value="F:protein serine/threonine phosphatase activity"/>
    <property type="evidence" value="ECO:0007669"/>
    <property type="project" value="UniProtKB-EC"/>
</dbReference>
<dbReference type="FunFam" id="1.50.40.10:FF:000113">
    <property type="entry name" value="Mitochondrial substrate carrier family protein"/>
    <property type="match status" value="1"/>
</dbReference>
<dbReference type="EMBL" id="RDQH01000332">
    <property type="protein sequence ID" value="RXH96440.1"/>
    <property type="molecule type" value="Genomic_DNA"/>
</dbReference>
<accession>A0A498JLK1</accession>
<dbReference type="Proteomes" id="UP000290289">
    <property type="component" value="Chromosome 6"/>
</dbReference>
<proteinExistence type="inferred from homology"/>
<feature type="repeat" description="Solcar" evidence="7">
    <location>
        <begin position="2"/>
        <end position="87"/>
    </location>
</feature>
<gene>
    <name evidence="11" type="ORF">DVH24_008944</name>
</gene>
<dbReference type="FunFam" id="3.60.21.10:FF:000064">
    <property type="entry name" value="Serine/threonine-protein phosphatase"/>
    <property type="match status" value="1"/>
</dbReference>
<evidence type="ECO:0000256" key="6">
    <source>
        <dbReference type="ARBA" id="ARBA00023211"/>
    </source>
</evidence>
<evidence type="ECO:0000256" key="8">
    <source>
        <dbReference type="RuleBase" id="RU004273"/>
    </source>
</evidence>
<feature type="compositionally biased region" description="Low complexity" evidence="9">
    <location>
        <begin position="544"/>
        <end position="555"/>
    </location>
</feature>
<dbReference type="InterPro" id="IPR023395">
    <property type="entry name" value="MCP_dom_sf"/>
</dbReference>
<dbReference type="EC" id="3.1.3.16" evidence="8"/>
<reference evidence="11 12" key="1">
    <citation type="submission" date="2018-10" db="EMBL/GenBank/DDBJ databases">
        <title>A high-quality apple genome assembly.</title>
        <authorList>
            <person name="Hu J."/>
        </authorList>
    </citation>
    <scope>NUCLEOTIDE SEQUENCE [LARGE SCALE GENOMIC DNA]</scope>
    <source>
        <strain evidence="12">cv. HFTH1</strain>
        <tissue evidence="11">Young leaf</tissue>
    </source>
</reference>
<dbReference type="SUPFAM" id="SSF103506">
    <property type="entry name" value="Mitochondrial carrier"/>
    <property type="match status" value="1"/>
</dbReference>
<dbReference type="PANTHER" id="PTHR45668:SF9">
    <property type="entry name" value="SERINE_THREONINE-PROTEIN PHOSPHATASE 7"/>
    <property type="match status" value="1"/>
</dbReference>
<dbReference type="Gene3D" id="3.60.21.10">
    <property type="match status" value="1"/>
</dbReference>
<dbReference type="PRINTS" id="PR00114">
    <property type="entry name" value="STPHPHTASE"/>
</dbReference>
<dbReference type="GO" id="GO:0046872">
    <property type="term" value="F:metal ion binding"/>
    <property type="evidence" value="ECO:0007669"/>
    <property type="project" value="UniProtKB-KW"/>
</dbReference>
<evidence type="ECO:0000256" key="4">
    <source>
        <dbReference type="ARBA" id="ARBA00022723"/>
    </source>
</evidence>
<dbReference type="Pfam" id="PF00149">
    <property type="entry name" value="Metallophos"/>
    <property type="match status" value="1"/>
</dbReference>
<sequence>MREFLWGAVAGAFGEGMMHPVDTVKTRIQGQAILSASQKPKSIMHMVRAVWAADGLRGFYTGIAPGVTGSLATGATYFGVIESTKKWIEESHPSLEGHWAHFIAGALGTQKACIPSLCISGDTLGSVVYVPCEVMKQRMQVQGTMASWSSVVMKDNIAMKPGIQIYWSTLARDVPFAGLMVGFVLQRLERFDRVGKQKYIQDPNFHTNSSVKGLALGGLAGGMYKGWLDAIRSVWRAEGAPGMFRGSIPRIAWYIPASALTFMAVEFLREHFNEGLSNENSREVASMSVEKKSKTSGKRPHCASYLLECAPLHFSVLSPSPSQWPPRTTTRRLLAEPPPGPPPRLGLVVPTRRLFLLSSHLSHHHLSLPPPPHSVSPGHHPRGSTSSLRSSLTGLLLGCCIRRKCGDTVHMDAEDSSGKRPTSSKRKRKTSTDGAQLDSQTTVWGDKILKGPFPGGPEDPRVLRSFPSHVAAAIWHNVRIARLLAIMEPISQSNLRCACKFYEAFEQVRSILQGSEAEIAATAAAAQAEPATPVPSASTTQNIADPAAPVSSASATQDVAEPAAAQDVAEPATPVPSTSATQDVAEPAAAQDVAGRVALPLVFGSSSSFVKNSESKDNPLSLPPPPETPIFWPPDGTLSLEWVRNLMSTFDWASRNLEPNQFPDVFPMEVFDSLVLCAFNILHKEANCIAVDQLGMESTVVVVGDIHGQLHDLLFLLNDAGFPSENRLYVFNGDYVDRGAWGIETFLILLAWKVFLPKSVYLLRGNHESKYCTSVYGFEKEVLTKYGGDKGKDVYQKCLECFKRLPLTSIIGKYVYTAHGGLFRSMVAYPKRSKGKKRRKISFVPELSSKLSLGTFEELKKAQRSVLNPPWMGSNLIPGDVLWSDPSMDPGLSLNEERGIGLLWGPDCTEEFLKKFQLKLIIRSHEGPDARDKRPGLGGMDNGFTIDHTVESGKLITLFSAPDYPQFQATEDRYRNKGAYIVLEPPNFDDPVIHSFEAITPRPQANPFYDFEEVADSDQELDFASPSMETSP</sequence>
<feature type="compositionally biased region" description="Low complexity" evidence="9">
    <location>
        <begin position="375"/>
        <end position="389"/>
    </location>
</feature>
<feature type="repeat" description="Solcar" evidence="7">
    <location>
        <begin position="181"/>
        <end position="271"/>
    </location>
</feature>
<feature type="region of interest" description="Disordered" evidence="9">
    <location>
        <begin position="530"/>
        <end position="588"/>
    </location>
</feature>
<keyword evidence="5 7" id="KW-0472">Membrane</keyword>
<keyword evidence="8" id="KW-0378">Hydrolase</keyword>
<dbReference type="Pfam" id="PF00153">
    <property type="entry name" value="Mito_carr"/>
    <property type="match status" value="2"/>
</dbReference>
<keyword evidence="4" id="KW-0479">Metal-binding</keyword>
<feature type="region of interest" description="Disordered" evidence="9">
    <location>
        <begin position="320"/>
        <end position="346"/>
    </location>
</feature>
<dbReference type="InterPro" id="IPR029052">
    <property type="entry name" value="Metallo-depent_PP-like"/>
</dbReference>
<dbReference type="SUPFAM" id="SSF56300">
    <property type="entry name" value="Metallo-dependent phosphatases"/>
    <property type="match status" value="1"/>
</dbReference>
<feature type="region of interest" description="Disordered" evidence="9">
    <location>
        <begin position="411"/>
        <end position="437"/>
    </location>
</feature>
<evidence type="ECO:0000313" key="11">
    <source>
        <dbReference type="EMBL" id="RXH96440.1"/>
    </source>
</evidence>
<evidence type="ECO:0000256" key="2">
    <source>
        <dbReference type="ARBA" id="ARBA00004141"/>
    </source>
</evidence>
<dbReference type="Gene3D" id="1.50.40.10">
    <property type="entry name" value="Mitochondrial carrier domain"/>
    <property type="match status" value="1"/>
</dbReference>
<dbReference type="SMART" id="SM00156">
    <property type="entry name" value="PP2Ac"/>
    <property type="match status" value="1"/>
</dbReference>
<evidence type="ECO:0000259" key="10">
    <source>
        <dbReference type="PROSITE" id="PS00125"/>
    </source>
</evidence>
<dbReference type="InterPro" id="IPR004843">
    <property type="entry name" value="Calcineurin-like_PHP"/>
</dbReference>
<keyword evidence="3 7" id="KW-0812">Transmembrane</keyword>
<comment type="similarity">
    <text evidence="8">Belongs to the PPP phosphatase family.</text>
</comment>
<dbReference type="GO" id="GO:0016020">
    <property type="term" value="C:membrane"/>
    <property type="evidence" value="ECO:0007669"/>
    <property type="project" value="UniProtKB-SubCell"/>
</dbReference>
<keyword evidence="12" id="KW-1185">Reference proteome</keyword>
<comment type="catalytic activity">
    <reaction evidence="8">
        <text>O-phospho-L-threonyl-[protein] + H2O = L-threonyl-[protein] + phosphate</text>
        <dbReference type="Rhea" id="RHEA:47004"/>
        <dbReference type="Rhea" id="RHEA-COMP:11060"/>
        <dbReference type="Rhea" id="RHEA-COMP:11605"/>
        <dbReference type="ChEBI" id="CHEBI:15377"/>
        <dbReference type="ChEBI" id="CHEBI:30013"/>
        <dbReference type="ChEBI" id="CHEBI:43474"/>
        <dbReference type="ChEBI" id="CHEBI:61977"/>
        <dbReference type="EC" id="3.1.3.16"/>
    </reaction>
</comment>
<evidence type="ECO:0000313" key="12">
    <source>
        <dbReference type="Proteomes" id="UP000290289"/>
    </source>
</evidence>
<dbReference type="InterPro" id="IPR051134">
    <property type="entry name" value="PPP_phosphatase"/>
</dbReference>
<evidence type="ECO:0000256" key="9">
    <source>
        <dbReference type="SAM" id="MobiDB-lite"/>
    </source>
</evidence>
<comment type="cofactor">
    <cofactor evidence="1">
        <name>Mn(2+)</name>
        <dbReference type="ChEBI" id="CHEBI:29035"/>
    </cofactor>
</comment>
<dbReference type="PROSITE" id="PS00125">
    <property type="entry name" value="SER_THR_PHOSPHATASE"/>
    <property type="match status" value="1"/>
</dbReference>
<evidence type="ECO:0000256" key="3">
    <source>
        <dbReference type="ARBA" id="ARBA00022692"/>
    </source>
</evidence>
<organism evidence="11 12">
    <name type="scientific">Malus domestica</name>
    <name type="common">Apple</name>
    <name type="synonym">Pyrus malus</name>
    <dbReference type="NCBI Taxonomy" id="3750"/>
    <lineage>
        <taxon>Eukaryota</taxon>
        <taxon>Viridiplantae</taxon>
        <taxon>Streptophyta</taxon>
        <taxon>Embryophyta</taxon>
        <taxon>Tracheophyta</taxon>
        <taxon>Spermatophyta</taxon>
        <taxon>Magnoliopsida</taxon>
        <taxon>eudicotyledons</taxon>
        <taxon>Gunneridae</taxon>
        <taxon>Pentapetalae</taxon>
        <taxon>rosids</taxon>
        <taxon>fabids</taxon>
        <taxon>Rosales</taxon>
        <taxon>Rosaceae</taxon>
        <taxon>Amygdaloideae</taxon>
        <taxon>Maleae</taxon>
        <taxon>Malus</taxon>
    </lineage>
</organism>
<dbReference type="STRING" id="3750.A0A498JLK1"/>
<dbReference type="InterPro" id="IPR006186">
    <property type="entry name" value="Ser/Thr-sp_prot-phosphatase"/>
</dbReference>
<dbReference type="AlphaFoldDB" id="A0A498JLK1"/>
<dbReference type="PROSITE" id="PS50920">
    <property type="entry name" value="SOLCAR"/>
    <property type="match status" value="2"/>
</dbReference>
<dbReference type="InterPro" id="IPR018108">
    <property type="entry name" value="MCP_transmembrane"/>
</dbReference>
<feature type="domain" description="Serine/threonine specific protein phosphatases" evidence="10">
    <location>
        <begin position="763"/>
        <end position="768"/>
    </location>
</feature>
<feature type="region of interest" description="Disordered" evidence="9">
    <location>
        <begin position="365"/>
        <end position="389"/>
    </location>
</feature>
<evidence type="ECO:0000256" key="5">
    <source>
        <dbReference type="ARBA" id="ARBA00023136"/>
    </source>
</evidence>
<evidence type="ECO:0000256" key="7">
    <source>
        <dbReference type="PROSITE-ProRule" id="PRU00282"/>
    </source>
</evidence>
<comment type="subcellular location">
    <subcellularLocation>
        <location evidence="2">Membrane</location>
        <topology evidence="2">Multi-pass membrane protein</topology>
    </subcellularLocation>
</comment>
<evidence type="ECO:0000256" key="1">
    <source>
        <dbReference type="ARBA" id="ARBA00001936"/>
    </source>
</evidence>
<dbReference type="PANTHER" id="PTHR45668">
    <property type="entry name" value="SERINE/THREONINE-PROTEIN PHOSPHATASE 5-RELATED"/>
    <property type="match status" value="1"/>
</dbReference>
<comment type="caution">
    <text evidence="11">The sequence shown here is derived from an EMBL/GenBank/DDBJ whole genome shotgun (WGS) entry which is preliminary data.</text>
</comment>
<name>A0A498JLK1_MALDO</name>